<dbReference type="AlphaFoldDB" id="A0A1S0TV11"/>
<name>A0A1S0TV11_LOALO</name>
<dbReference type="CTD" id="9945146"/>
<dbReference type="EMBL" id="JH712658">
    <property type="protein sequence ID" value="EFO20766.1"/>
    <property type="molecule type" value="Genomic_DNA"/>
</dbReference>
<evidence type="ECO:0000313" key="2">
    <source>
        <dbReference type="EMBL" id="EFO20766.1"/>
    </source>
</evidence>
<evidence type="ECO:0000256" key="1">
    <source>
        <dbReference type="SAM" id="MobiDB-lite"/>
    </source>
</evidence>
<feature type="compositionally biased region" description="Polar residues" evidence="1">
    <location>
        <begin position="49"/>
        <end position="59"/>
    </location>
</feature>
<dbReference type="InParanoid" id="A0A1S0TV11"/>
<gene>
    <name evidence="2" type="ORF">LOAG_07722</name>
</gene>
<dbReference type="RefSeq" id="XP_003143303.1">
    <property type="nucleotide sequence ID" value="XM_003143255.1"/>
</dbReference>
<protein>
    <submittedName>
        <fullName evidence="2">Uncharacterized protein</fullName>
    </submittedName>
</protein>
<reference evidence="2" key="1">
    <citation type="submission" date="2012-04" db="EMBL/GenBank/DDBJ databases">
        <title>The Genome Sequence of Loa loa.</title>
        <authorList>
            <consortium name="The Broad Institute Genome Sequencing Platform"/>
            <consortium name="Broad Institute Genome Sequencing Center for Infectious Disease"/>
            <person name="Nutman T.B."/>
            <person name="Fink D.L."/>
            <person name="Russ C."/>
            <person name="Young S."/>
            <person name="Zeng Q."/>
            <person name="Gargeya S."/>
            <person name="Alvarado L."/>
            <person name="Berlin A."/>
            <person name="Chapman S.B."/>
            <person name="Chen Z."/>
            <person name="Freedman E."/>
            <person name="Gellesch M."/>
            <person name="Goldberg J."/>
            <person name="Griggs A."/>
            <person name="Gujja S."/>
            <person name="Heilman E.R."/>
            <person name="Heiman D."/>
            <person name="Howarth C."/>
            <person name="Mehta T."/>
            <person name="Neiman D."/>
            <person name="Pearson M."/>
            <person name="Roberts A."/>
            <person name="Saif S."/>
            <person name="Shea T."/>
            <person name="Shenoy N."/>
            <person name="Sisk P."/>
            <person name="Stolte C."/>
            <person name="Sykes S."/>
            <person name="White J."/>
            <person name="Yandava C."/>
            <person name="Haas B."/>
            <person name="Henn M.R."/>
            <person name="Nusbaum C."/>
            <person name="Birren B."/>
        </authorList>
    </citation>
    <scope>NUCLEOTIDE SEQUENCE [LARGE SCALE GENOMIC DNA]</scope>
</reference>
<dbReference type="GeneID" id="9945146"/>
<feature type="region of interest" description="Disordered" evidence="1">
    <location>
        <begin position="44"/>
        <end position="78"/>
    </location>
</feature>
<dbReference type="KEGG" id="loa:LOAG_07722"/>
<feature type="compositionally biased region" description="Low complexity" evidence="1">
    <location>
        <begin position="60"/>
        <end position="78"/>
    </location>
</feature>
<organism evidence="2">
    <name type="scientific">Loa loa</name>
    <name type="common">Eye worm</name>
    <name type="synonym">Filaria loa</name>
    <dbReference type="NCBI Taxonomy" id="7209"/>
    <lineage>
        <taxon>Eukaryota</taxon>
        <taxon>Metazoa</taxon>
        <taxon>Ecdysozoa</taxon>
        <taxon>Nematoda</taxon>
        <taxon>Chromadorea</taxon>
        <taxon>Rhabditida</taxon>
        <taxon>Spirurina</taxon>
        <taxon>Spiruromorpha</taxon>
        <taxon>Filarioidea</taxon>
        <taxon>Onchocercidae</taxon>
        <taxon>Loa</taxon>
    </lineage>
</organism>
<accession>A0A1S0TV11</accession>
<proteinExistence type="predicted"/>
<sequence length="100" mass="11339">MFQNRTNRVAVVISKPSALSKAEEARIGRRLATQHHTCNRIGCHRHNHTIYQPNNQPTKSQLPSQPSPPLSSSSSTSSTYYSRHYTMIAVKMTAFPHFFL</sequence>